<dbReference type="PROSITE" id="PS50885">
    <property type="entry name" value="HAMP"/>
    <property type="match status" value="1"/>
</dbReference>
<keyword evidence="15" id="KW-1185">Reference proteome</keyword>
<dbReference type="InterPro" id="IPR010559">
    <property type="entry name" value="Sig_transdc_His_kin_internal"/>
</dbReference>
<evidence type="ECO:0000256" key="7">
    <source>
        <dbReference type="ARBA" id="ARBA00022777"/>
    </source>
</evidence>
<dbReference type="GO" id="GO:0004673">
    <property type="term" value="F:protein histidine kinase activity"/>
    <property type="evidence" value="ECO:0007669"/>
    <property type="project" value="UniProtKB-EC"/>
</dbReference>
<evidence type="ECO:0000256" key="5">
    <source>
        <dbReference type="ARBA" id="ARBA00022692"/>
    </source>
</evidence>
<comment type="caution">
    <text evidence="14">The sequence shown here is derived from an EMBL/GenBank/DDBJ whole genome shotgun (WGS) entry which is preliminary data.</text>
</comment>
<evidence type="ECO:0000256" key="6">
    <source>
        <dbReference type="ARBA" id="ARBA00022741"/>
    </source>
</evidence>
<organism evidence="14 15">
    <name type="scientific">Cohnella suwonensis</name>
    <dbReference type="NCBI Taxonomy" id="696072"/>
    <lineage>
        <taxon>Bacteria</taxon>
        <taxon>Bacillati</taxon>
        <taxon>Bacillota</taxon>
        <taxon>Bacilli</taxon>
        <taxon>Bacillales</taxon>
        <taxon>Paenibacillaceae</taxon>
        <taxon>Cohnella</taxon>
    </lineage>
</organism>
<evidence type="ECO:0000256" key="4">
    <source>
        <dbReference type="ARBA" id="ARBA00022679"/>
    </source>
</evidence>
<dbReference type="Gene3D" id="3.30.450.20">
    <property type="entry name" value="PAS domain"/>
    <property type="match status" value="1"/>
</dbReference>
<feature type="domain" description="HAMP" evidence="13">
    <location>
        <begin position="349"/>
        <end position="401"/>
    </location>
</feature>
<dbReference type="Proteomes" id="UP001596105">
    <property type="component" value="Unassembled WGS sequence"/>
</dbReference>
<evidence type="ECO:0000256" key="12">
    <source>
        <dbReference type="SAM" id="Phobius"/>
    </source>
</evidence>
<feature type="transmembrane region" description="Helical" evidence="12">
    <location>
        <begin position="329"/>
        <end position="351"/>
    </location>
</feature>
<dbReference type="PANTHER" id="PTHR34220">
    <property type="entry name" value="SENSOR HISTIDINE KINASE YPDA"/>
    <property type="match status" value="1"/>
</dbReference>
<reference evidence="15" key="1">
    <citation type="journal article" date="2019" name="Int. J. Syst. Evol. Microbiol.">
        <title>The Global Catalogue of Microorganisms (GCM) 10K type strain sequencing project: providing services to taxonomists for standard genome sequencing and annotation.</title>
        <authorList>
            <consortium name="The Broad Institute Genomics Platform"/>
            <consortium name="The Broad Institute Genome Sequencing Center for Infectious Disease"/>
            <person name="Wu L."/>
            <person name="Ma J."/>
        </authorList>
    </citation>
    <scope>NUCLEOTIDE SEQUENCE [LARGE SCALE GENOMIC DNA]</scope>
    <source>
        <strain evidence="15">CCUG 57113</strain>
    </source>
</reference>
<keyword evidence="6" id="KW-0547">Nucleotide-binding</keyword>
<dbReference type="EMBL" id="JBHSMH010000111">
    <property type="protein sequence ID" value="MFC5471659.1"/>
    <property type="molecule type" value="Genomic_DNA"/>
</dbReference>
<evidence type="ECO:0000256" key="2">
    <source>
        <dbReference type="ARBA" id="ARBA00022475"/>
    </source>
</evidence>
<dbReference type="PANTHER" id="PTHR34220:SF11">
    <property type="entry name" value="SENSOR PROTEIN KINASE HPTS"/>
    <property type="match status" value="1"/>
</dbReference>
<evidence type="ECO:0000313" key="15">
    <source>
        <dbReference type="Proteomes" id="UP001596105"/>
    </source>
</evidence>
<keyword evidence="9 12" id="KW-1133">Transmembrane helix</keyword>
<gene>
    <name evidence="14" type="ORF">ACFPPD_23565</name>
</gene>
<evidence type="ECO:0000256" key="9">
    <source>
        <dbReference type="ARBA" id="ARBA00022989"/>
    </source>
</evidence>
<evidence type="ECO:0000256" key="10">
    <source>
        <dbReference type="ARBA" id="ARBA00023012"/>
    </source>
</evidence>
<keyword evidence="5 12" id="KW-0812">Transmembrane</keyword>
<name>A0ABW0M0G9_9BACL</name>
<keyword evidence="11 12" id="KW-0472">Membrane</keyword>
<dbReference type="Gene3D" id="3.30.565.10">
    <property type="entry name" value="Histidine kinase-like ATPase, C-terminal domain"/>
    <property type="match status" value="1"/>
</dbReference>
<proteinExistence type="predicted"/>
<evidence type="ECO:0000256" key="11">
    <source>
        <dbReference type="ARBA" id="ARBA00023136"/>
    </source>
</evidence>
<evidence type="ECO:0000256" key="1">
    <source>
        <dbReference type="ARBA" id="ARBA00004651"/>
    </source>
</evidence>
<dbReference type="Gene3D" id="6.10.340.10">
    <property type="match status" value="1"/>
</dbReference>
<dbReference type="EC" id="2.7.13.3" evidence="14"/>
<keyword evidence="8" id="KW-0067">ATP-binding</keyword>
<evidence type="ECO:0000256" key="8">
    <source>
        <dbReference type="ARBA" id="ARBA00022840"/>
    </source>
</evidence>
<dbReference type="InterPro" id="IPR050640">
    <property type="entry name" value="Bact_2-comp_sensor_kinase"/>
</dbReference>
<dbReference type="SUPFAM" id="SSF55874">
    <property type="entry name" value="ATPase domain of HSP90 chaperone/DNA topoisomerase II/histidine kinase"/>
    <property type="match status" value="1"/>
</dbReference>
<dbReference type="Pfam" id="PF02518">
    <property type="entry name" value="HATPase_c"/>
    <property type="match status" value="1"/>
</dbReference>
<keyword evidence="2" id="KW-1003">Cell membrane</keyword>
<keyword evidence="7 14" id="KW-0418">Kinase</keyword>
<comment type="subcellular location">
    <subcellularLocation>
        <location evidence="1">Cell membrane</location>
        <topology evidence="1">Multi-pass membrane protein</topology>
    </subcellularLocation>
</comment>
<keyword evidence="10" id="KW-0902">Two-component regulatory system</keyword>
<keyword evidence="4 14" id="KW-0808">Transferase</keyword>
<dbReference type="InterPro" id="IPR003660">
    <property type="entry name" value="HAMP_dom"/>
</dbReference>
<dbReference type="Pfam" id="PF06580">
    <property type="entry name" value="His_kinase"/>
    <property type="match status" value="1"/>
</dbReference>
<dbReference type="InterPro" id="IPR003594">
    <property type="entry name" value="HATPase_dom"/>
</dbReference>
<dbReference type="SMART" id="SM00304">
    <property type="entry name" value="HAMP"/>
    <property type="match status" value="1"/>
</dbReference>
<accession>A0ABW0M0G9</accession>
<evidence type="ECO:0000256" key="3">
    <source>
        <dbReference type="ARBA" id="ARBA00022553"/>
    </source>
</evidence>
<dbReference type="CDD" id="cd12912">
    <property type="entry name" value="PDC2_MCP_like"/>
    <property type="match status" value="1"/>
</dbReference>
<evidence type="ECO:0000259" key="13">
    <source>
        <dbReference type="PROSITE" id="PS50885"/>
    </source>
</evidence>
<dbReference type="RefSeq" id="WP_378083583.1">
    <property type="nucleotide sequence ID" value="NZ_JBHSMH010000111.1"/>
</dbReference>
<protein>
    <submittedName>
        <fullName evidence="14">Sensor histidine kinase</fullName>
        <ecNumber evidence="14">2.7.13.3</ecNumber>
    </submittedName>
</protein>
<sequence length="615" mass="69086">MIKSLVRVLLNSRLNSKILVAFLLLLTVPVLTISLNQYRLSKNNTMNLAQKDVFTIVNKNNDILDAKLSRIREMIYGFMEDSDFYHIFSSLDRTDRTGILVADAKIKTILDKYFSQSQDIYSVQIVTDFFTFGTASSANSEHAKNFIPRGSFVNTSLNLAAVAGEGRLEWVPTYDFGEMYQVDYLQGMEYDYRHLFSAVALINGSNIEGKFTPFDSLSSKPVLVVNFKESLFDTVFHGSIPIQGSTYIVADEQGKIVSHPDKGLLEKPIEQDLANVIGESDSGVTTVNVDGEERVIGFARSNITGWTSIAVIPSKLLFGPFLNDFLRSMVLSVCVILLLFAVLSVFLSRIITQPIRTMIRGIVNAGEGKSVTAFEERGSYEFRVLMKKFNDMSDNIHKLIREKYEIEIREKEAEIKALNLQLDPHFMYNTLNMVSLMSLEKGETEISDIVVSLSNMMKYVVKTEAALVSFQEDFGYLQSYITIMSKRFEGAFTVSYEIDPGLTNELVPKFFLQPLVENVFVHGFRGLKRHGFLRIRCRIAGESMVCDIEDNGIGMEEGKLTSVQRQTGHIGVANVDRRIKIMFGEAYGLSVDSEAGKGTTVSVRLPFTSPERKVV</sequence>
<keyword evidence="3" id="KW-0597">Phosphoprotein</keyword>
<dbReference type="InterPro" id="IPR036890">
    <property type="entry name" value="HATPase_C_sf"/>
</dbReference>
<evidence type="ECO:0000313" key="14">
    <source>
        <dbReference type="EMBL" id="MFC5471659.1"/>
    </source>
</evidence>